<evidence type="ECO:0000313" key="3">
    <source>
        <dbReference type="Proteomes" id="UP000322110"/>
    </source>
</evidence>
<feature type="transmembrane region" description="Helical" evidence="1">
    <location>
        <begin position="44"/>
        <end position="65"/>
    </location>
</feature>
<gene>
    <name evidence="2" type="ORF">F0Q34_20485</name>
</gene>
<evidence type="ECO:0000313" key="2">
    <source>
        <dbReference type="EMBL" id="KAA2211364.1"/>
    </source>
</evidence>
<evidence type="ECO:0000256" key="1">
    <source>
        <dbReference type="SAM" id="Phobius"/>
    </source>
</evidence>
<protein>
    <submittedName>
        <fullName evidence="2">Uncharacterized protein</fullName>
    </submittedName>
</protein>
<organism evidence="2 3">
    <name type="scientific">Teichococcus oryzae</name>
    <dbReference type="NCBI Taxonomy" id="1608942"/>
    <lineage>
        <taxon>Bacteria</taxon>
        <taxon>Pseudomonadati</taxon>
        <taxon>Pseudomonadota</taxon>
        <taxon>Alphaproteobacteria</taxon>
        <taxon>Acetobacterales</taxon>
        <taxon>Roseomonadaceae</taxon>
        <taxon>Roseomonas</taxon>
    </lineage>
</organism>
<accession>A0A5B2TBC7</accession>
<dbReference type="Proteomes" id="UP000322110">
    <property type="component" value="Unassembled WGS sequence"/>
</dbReference>
<proteinExistence type="predicted"/>
<comment type="caution">
    <text evidence="2">The sequence shown here is derived from an EMBL/GenBank/DDBJ whole genome shotgun (WGS) entry which is preliminary data.</text>
</comment>
<keyword evidence="1" id="KW-0812">Transmembrane</keyword>
<dbReference type="RefSeq" id="WP_149814242.1">
    <property type="nucleotide sequence ID" value="NZ_VUKA01000032.1"/>
</dbReference>
<keyword evidence="1" id="KW-0472">Membrane</keyword>
<keyword evidence="1" id="KW-1133">Transmembrane helix</keyword>
<sequence>MTIVDLKARARRYRRHALLVLGASLLLGFFAVLDPFALTHAVRALLAGLGIVALLACLPPALAYWKHHRQIRGYGHTEDQIAAIMASESSHDIRLRLEAAVASSGRYPVARELVEQARPGIASHLEAVLLKEEEERDKAARDARLRRLDAAFGTAQTLSTASIEHQRQNSPAVRADRLIADGAAKLRKLKADLQARWEEKDRQLSWWGKLNHEPLDTSTLDRKLEELEKAGRRLKSSGDLERTRGFFDQKGARTQRRLDASRLAALRTVPMSHREAYDEERIARNSLFLAAMSVPVSAWNDVTQAGEVYDALREVNKTYAHMSDFEIWLHTLMLPGESLAGLASLAKGSYFERLVEADSGGERFEHFNHPDTDIVIDGVAYQLKATDSASYIETVDADILVIATSEVALATGAIDSGYSDAELEASVDLALGGSIADASDTAVDAVLTSIGGVGLLSILKGIQRGSASYQADGDLEGAVINGVEAAAVGTAKAFVDTAELGYKVATSGPSRFIGRLVLKGLTGAVNAIDRQIEQK</sequence>
<feature type="transmembrane region" description="Helical" evidence="1">
    <location>
        <begin position="17"/>
        <end position="38"/>
    </location>
</feature>
<dbReference type="EMBL" id="VUKA01000032">
    <property type="protein sequence ID" value="KAA2211364.1"/>
    <property type="molecule type" value="Genomic_DNA"/>
</dbReference>
<dbReference type="OrthoDB" id="7845154at2"/>
<dbReference type="AlphaFoldDB" id="A0A5B2TBC7"/>
<keyword evidence="3" id="KW-1185">Reference proteome</keyword>
<reference evidence="2 3" key="1">
    <citation type="journal article" date="2015" name="Int. J. Syst. Evol. Microbiol.">
        <title>Roseomonas oryzae sp. nov., isolated from paddy rhizosphere soil.</title>
        <authorList>
            <person name="Ramaprasad E.V."/>
            <person name="Sasikala Ch."/>
            <person name="Ramana Ch.V."/>
        </authorList>
    </citation>
    <scope>NUCLEOTIDE SEQUENCE [LARGE SCALE GENOMIC DNA]</scope>
    <source>
        <strain evidence="2 3">KCTC 42542</strain>
    </source>
</reference>
<name>A0A5B2TBC7_9PROT</name>